<organism evidence="3 4">
    <name type="scientific">Neocallimastix californiae</name>
    <dbReference type="NCBI Taxonomy" id="1754190"/>
    <lineage>
        <taxon>Eukaryota</taxon>
        <taxon>Fungi</taxon>
        <taxon>Fungi incertae sedis</taxon>
        <taxon>Chytridiomycota</taxon>
        <taxon>Chytridiomycota incertae sedis</taxon>
        <taxon>Neocallimastigomycetes</taxon>
        <taxon>Neocallimastigales</taxon>
        <taxon>Neocallimastigaceae</taxon>
        <taxon>Neocallimastix</taxon>
    </lineage>
</organism>
<keyword evidence="1" id="KW-0175">Coiled coil</keyword>
<dbReference type="Proteomes" id="UP000193920">
    <property type="component" value="Unassembled WGS sequence"/>
</dbReference>
<feature type="coiled-coil region" evidence="1">
    <location>
        <begin position="377"/>
        <end position="404"/>
    </location>
</feature>
<evidence type="ECO:0000313" key="4">
    <source>
        <dbReference type="Proteomes" id="UP000193920"/>
    </source>
</evidence>
<reference evidence="3 4" key="1">
    <citation type="submission" date="2016-08" db="EMBL/GenBank/DDBJ databases">
        <title>A Parts List for Fungal Cellulosomes Revealed by Comparative Genomics.</title>
        <authorList>
            <consortium name="DOE Joint Genome Institute"/>
            <person name="Haitjema C.H."/>
            <person name="Gilmore S.P."/>
            <person name="Henske J.K."/>
            <person name="Solomon K.V."/>
            <person name="De Groot R."/>
            <person name="Kuo A."/>
            <person name="Mondo S.J."/>
            <person name="Salamov A.A."/>
            <person name="Labutti K."/>
            <person name="Zhao Z."/>
            <person name="Chiniquy J."/>
            <person name="Barry K."/>
            <person name="Brewer H.M."/>
            <person name="Purvine S.O."/>
            <person name="Wright A.T."/>
            <person name="Boxma B."/>
            <person name="Van Alen T."/>
            <person name="Hackstein J.H."/>
            <person name="Baker S.E."/>
            <person name="Grigoriev I.V."/>
            <person name="O'Malley M.A."/>
        </authorList>
    </citation>
    <scope>NUCLEOTIDE SEQUENCE [LARGE SCALE GENOMIC DNA]</scope>
    <source>
        <strain evidence="3 4">G1</strain>
    </source>
</reference>
<sequence length="405" mass="46790">MKHSIKELYYSTNDLEQLKRTLRDNKYNLYQLRRNSYPTIISRYLINPNKIKFTINMAKSINNNKNNNNKSKKPESSKTEKRVLEVASGTSGTGPESINSAVQLSQTSCEKTVKQVAEKPGNNLILLPHEEDIVMKESDTISDQEMEEVEKYFDSLPLEKPSLELLIKNTYSGSGPIASYNNDNQGATVILAQNAVYKQMQTELIEQKHANMVLQQQIQLLTQQMQDFMNNQNTTLQFNKLSAKRSLEDLNKLDSDLYLTQDKVDSFNNQLKQVQNNINIHINKLNDNIEYNQKILEETQKAMEEDKQLILAQKKNIDDLNNKIIQISNANALTIKGKLNEDEVSKTKINQCNQELKSIKVEINLKFHMQNELVNQYNNVEESLKTFINQLNHFQDKIDEIENQK</sequence>
<feature type="coiled-coil region" evidence="1">
    <location>
        <begin position="264"/>
        <end position="323"/>
    </location>
</feature>
<evidence type="ECO:0000313" key="3">
    <source>
        <dbReference type="EMBL" id="ORY55575.1"/>
    </source>
</evidence>
<evidence type="ECO:0000256" key="1">
    <source>
        <dbReference type="SAM" id="Coils"/>
    </source>
</evidence>
<dbReference type="EMBL" id="MCOG01000077">
    <property type="protein sequence ID" value="ORY55575.1"/>
    <property type="molecule type" value="Genomic_DNA"/>
</dbReference>
<name>A0A1Y2DA86_9FUNG</name>
<feature type="compositionally biased region" description="Polar residues" evidence="2">
    <location>
        <begin position="88"/>
        <end position="98"/>
    </location>
</feature>
<gene>
    <name evidence="3" type="ORF">LY90DRAFT_507051</name>
</gene>
<proteinExistence type="predicted"/>
<accession>A0A1Y2DA86</accession>
<protein>
    <submittedName>
        <fullName evidence="3">Uncharacterized protein</fullName>
    </submittedName>
</protein>
<feature type="region of interest" description="Disordered" evidence="2">
    <location>
        <begin position="61"/>
        <end position="98"/>
    </location>
</feature>
<comment type="caution">
    <text evidence="3">The sequence shown here is derived from an EMBL/GenBank/DDBJ whole genome shotgun (WGS) entry which is preliminary data.</text>
</comment>
<keyword evidence="4" id="KW-1185">Reference proteome</keyword>
<evidence type="ECO:0000256" key="2">
    <source>
        <dbReference type="SAM" id="MobiDB-lite"/>
    </source>
</evidence>
<dbReference type="AlphaFoldDB" id="A0A1Y2DA86"/>
<feature type="compositionally biased region" description="Basic and acidic residues" evidence="2">
    <location>
        <begin position="72"/>
        <end position="84"/>
    </location>
</feature>